<dbReference type="PANTHER" id="PTHR33493:SF3">
    <property type="entry name" value="LATE EMBRYOGENESIS ABUNDANT PROTEIN, LEA_1 SUBGROUP"/>
    <property type="match status" value="1"/>
</dbReference>
<proteinExistence type="inferred from homology"/>
<name>A0A7N0TJ46_KALFE</name>
<dbReference type="Proteomes" id="UP000594263">
    <property type="component" value="Unplaced"/>
</dbReference>
<evidence type="ECO:0000313" key="4">
    <source>
        <dbReference type="EnsemblPlants" id="Kaladp0037s0448.1.v1.1"/>
    </source>
</evidence>
<evidence type="ECO:0000256" key="1">
    <source>
        <dbReference type="ARBA" id="ARBA00010975"/>
    </source>
</evidence>
<dbReference type="Pfam" id="PF03760">
    <property type="entry name" value="LEA_1"/>
    <property type="match status" value="1"/>
</dbReference>
<dbReference type="PANTHER" id="PTHR33493">
    <property type="entry name" value="LATE EMBRYOGENESIS ABUNDANT PROTEIN 6-RELATED"/>
    <property type="match status" value="1"/>
</dbReference>
<dbReference type="InterPro" id="IPR005513">
    <property type="entry name" value="LEA_1"/>
</dbReference>
<keyword evidence="5" id="KW-1185">Reference proteome</keyword>
<protein>
    <submittedName>
        <fullName evidence="4">Uncharacterized protein</fullName>
    </submittedName>
</protein>
<dbReference type="EnsemblPlants" id="Kaladp0037s0448.1.v1.1">
    <property type="protein sequence ID" value="Kaladp0037s0448.1.v1.1"/>
    <property type="gene ID" value="Kaladp0037s0448.v1.1"/>
</dbReference>
<dbReference type="AlphaFoldDB" id="A0A7N0TJ46"/>
<accession>A0A7N0TJ46</accession>
<dbReference type="Gramene" id="Kaladp0037s0448.1.v1.1">
    <property type="protein sequence ID" value="Kaladp0037s0448.1.v1.1"/>
    <property type="gene ID" value="Kaladp0037s0448.v1.1"/>
</dbReference>
<keyword evidence="2" id="KW-0175">Coiled coil</keyword>
<reference evidence="4" key="1">
    <citation type="submission" date="2021-01" db="UniProtKB">
        <authorList>
            <consortium name="EnsemblPlants"/>
        </authorList>
    </citation>
    <scope>IDENTIFICATION</scope>
</reference>
<evidence type="ECO:0000313" key="5">
    <source>
        <dbReference type="Proteomes" id="UP000594263"/>
    </source>
</evidence>
<feature type="region of interest" description="Disordered" evidence="3">
    <location>
        <begin position="91"/>
        <end position="132"/>
    </location>
</feature>
<sequence>MQAIKEKITDMKVMNKVKSEAKAEEKAEKDIAKARMEIAHEARLAKEAEAKMELHVAKAGDKAEREIAKHSQRTVANVGRSEEEDVYYDGVYDDDHRGVGGPAPLYTPDMAQSTTSHSTLHTTAPPTHNNLI</sequence>
<organism evidence="4 5">
    <name type="scientific">Kalanchoe fedtschenkoi</name>
    <name type="common">Lavender scallops</name>
    <name type="synonym">South American air plant</name>
    <dbReference type="NCBI Taxonomy" id="63787"/>
    <lineage>
        <taxon>Eukaryota</taxon>
        <taxon>Viridiplantae</taxon>
        <taxon>Streptophyta</taxon>
        <taxon>Embryophyta</taxon>
        <taxon>Tracheophyta</taxon>
        <taxon>Spermatophyta</taxon>
        <taxon>Magnoliopsida</taxon>
        <taxon>eudicotyledons</taxon>
        <taxon>Gunneridae</taxon>
        <taxon>Pentapetalae</taxon>
        <taxon>Saxifragales</taxon>
        <taxon>Crassulaceae</taxon>
        <taxon>Kalanchoe</taxon>
    </lineage>
</organism>
<feature type="coiled-coil region" evidence="2">
    <location>
        <begin position="17"/>
        <end position="51"/>
    </location>
</feature>
<feature type="compositionally biased region" description="Low complexity" evidence="3">
    <location>
        <begin position="113"/>
        <end position="132"/>
    </location>
</feature>
<feature type="region of interest" description="Disordered" evidence="3">
    <location>
        <begin position="61"/>
        <end position="80"/>
    </location>
</feature>
<comment type="similarity">
    <text evidence="1">Belongs to the LEA type 1 family.</text>
</comment>
<evidence type="ECO:0000256" key="3">
    <source>
        <dbReference type="SAM" id="MobiDB-lite"/>
    </source>
</evidence>
<evidence type="ECO:0000256" key="2">
    <source>
        <dbReference type="SAM" id="Coils"/>
    </source>
</evidence>
<dbReference type="GO" id="GO:0009793">
    <property type="term" value="P:embryo development ending in seed dormancy"/>
    <property type="evidence" value="ECO:0007669"/>
    <property type="project" value="InterPro"/>
</dbReference>